<dbReference type="Pfam" id="PF22907">
    <property type="entry name" value="Ams1-like_1st"/>
    <property type="match status" value="1"/>
</dbReference>
<keyword evidence="4" id="KW-0479">Metal-binding</keyword>
<dbReference type="PANTHER" id="PTHR46017:SF1">
    <property type="entry name" value="ALPHA-MANNOSIDASE 2C1"/>
    <property type="match status" value="1"/>
</dbReference>
<dbReference type="Pfam" id="PF17677">
    <property type="entry name" value="Glyco_hydro38C2"/>
    <property type="match status" value="1"/>
</dbReference>
<dbReference type="GO" id="GO:0009313">
    <property type="term" value="P:oligosaccharide catabolic process"/>
    <property type="evidence" value="ECO:0007669"/>
    <property type="project" value="TreeGrafter"/>
</dbReference>
<dbReference type="SUPFAM" id="SSF88688">
    <property type="entry name" value="Families 57/38 glycoside transferase middle domain"/>
    <property type="match status" value="1"/>
</dbReference>
<dbReference type="InterPro" id="IPR011330">
    <property type="entry name" value="Glyco_hydro/deAcase_b/a-brl"/>
</dbReference>
<reference evidence="10" key="1">
    <citation type="submission" date="2021-07" db="EMBL/GenBank/DDBJ databases">
        <authorList>
            <person name="Branca A.L. A."/>
        </authorList>
    </citation>
    <scope>NUCLEOTIDE SEQUENCE</scope>
</reference>
<feature type="domain" description="Glycoside hydrolase family 38 central" evidence="9">
    <location>
        <begin position="654"/>
        <end position="735"/>
    </location>
</feature>
<dbReference type="SMART" id="SM00872">
    <property type="entry name" value="Alpha-mann_mid"/>
    <property type="match status" value="1"/>
</dbReference>
<dbReference type="InterPro" id="IPR037094">
    <property type="entry name" value="Glyco_hydro_38_cen_sf"/>
</dbReference>
<name>A0A9W4JI00_9EURO</name>
<evidence type="ECO:0000259" key="9">
    <source>
        <dbReference type="SMART" id="SM00872"/>
    </source>
</evidence>
<dbReference type="CDD" id="cd10812">
    <property type="entry name" value="GH38N_AMII_ScAms1_like"/>
    <property type="match status" value="1"/>
</dbReference>
<dbReference type="PANTHER" id="PTHR46017">
    <property type="entry name" value="ALPHA-MANNOSIDASE 2C1"/>
    <property type="match status" value="1"/>
</dbReference>
<comment type="caution">
    <text evidence="10">The sequence shown here is derived from an EMBL/GenBank/DDBJ whole genome shotgun (WGS) entry which is preliminary data.</text>
</comment>
<dbReference type="AlphaFoldDB" id="A0A9W4JI00"/>
<gene>
    <name evidence="10" type="ORF">PSALAMII_LOCUS7653</name>
</gene>
<dbReference type="Proteomes" id="UP001152592">
    <property type="component" value="Unassembled WGS sequence"/>
</dbReference>
<dbReference type="GO" id="GO:0004559">
    <property type="term" value="F:alpha-mannosidase activity"/>
    <property type="evidence" value="ECO:0007669"/>
    <property type="project" value="UniProtKB-EC"/>
</dbReference>
<dbReference type="Pfam" id="PF07748">
    <property type="entry name" value="Glyco_hydro_38C"/>
    <property type="match status" value="1"/>
</dbReference>
<dbReference type="EC" id="3.2.1.24" evidence="3"/>
<evidence type="ECO:0000256" key="8">
    <source>
        <dbReference type="ARBA" id="ARBA00071615"/>
    </source>
</evidence>
<dbReference type="Gene3D" id="3.20.110.10">
    <property type="entry name" value="Glycoside hydrolase 38, N terminal domain"/>
    <property type="match status" value="1"/>
</dbReference>
<dbReference type="InterPro" id="IPR027291">
    <property type="entry name" value="Glyco_hydro_38_N_sf"/>
</dbReference>
<keyword evidence="6" id="KW-0326">Glycosidase</keyword>
<dbReference type="GO" id="GO:0030246">
    <property type="term" value="F:carbohydrate binding"/>
    <property type="evidence" value="ECO:0007669"/>
    <property type="project" value="InterPro"/>
</dbReference>
<dbReference type="Pfam" id="PF01074">
    <property type="entry name" value="Glyco_hydro_38N"/>
    <property type="match status" value="1"/>
</dbReference>
<dbReference type="InterPro" id="IPR028995">
    <property type="entry name" value="Glyco_hydro_57/38_cen_sf"/>
</dbReference>
<evidence type="ECO:0000256" key="5">
    <source>
        <dbReference type="ARBA" id="ARBA00022801"/>
    </source>
</evidence>
<protein>
    <recommendedName>
        <fullName evidence="8">Alpha-mannosidase</fullName>
        <ecNumber evidence="3">3.2.1.24</ecNumber>
    </recommendedName>
</protein>
<evidence type="ECO:0000256" key="3">
    <source>
        <dbReference type="ARBA" id="ARBA00012752"/>
    </source>
</evidence>
<evidence type="ECO:0000256" key="6">
    <source>
        <dbReference type="ARBA" id="ARBA00023295"/>
    </source>
</evidence>
<dbReference type="GO" id="GO:0000329">
    <property type="term" value="C:fungal-type vacuole membrane"/>
    <property type="evidence" value="ECO:0007669"/>
    <property type="project" value="TreeGrafter"/>
</dbReference>
<dbReference type="InterPro" id="IPR000602">
    <property type="entry name" value="Glyco_hydro_38_N"/>
</dbReference>
<organism evidence="10 11">
    <name type="scientific">Penicillium salamii</name>
    <dbReference type="NCBI Taxonomy" id="1612424"/>
    <lineage>
        <taxon>Eukaryota</taxon>
        <taxon>Fungi</taxon>
        <taxon>Dikarya</taxon>
        <taxon>Ascomycota</taxon>
        <taxon>Pezizomycotina</taxon>
        <taxon>Eurotiomycetes</taxon>
        <taxon>Eurotiomycetidae</taxon>
        <taxon>Eurotiales</taxon>
        <taxon>Aspergillaceae</taxon>
        <taxon>Penicillium</taxon>
    </lineage>
</organism>
<comment type="function">
    <text evidence="7">Degrades free oligosaccharides in the vacuole.</text>
</comment>
<dbReference type="SUPFAM" id="SSF74650">
    <property type="entry name" value="Galactose mutarotase-like"/>
    <property type="match status" value="1"/>
</dbReference>
<dbReference type="Gene3D" id="1.20.1270.50">
    <property type="entry name" value="Glycoside hydrolase family 38, central domain"/>
    <property type="match status" value="1"/>
</dbReference>
<evidence type="ECO:0000256" key="2">
    <source>
        <dbReference type="ARBA" id="ARBA00009792"/>
    </source>
</evidence>
<dbReference type="InterPro" id="IPR011682">
    <property type="entry name" value="Glyco_hydro_38_C"/>
</dbReference>
<keyword evidence="5" id="KW-0378">Hydrolase</keyword>
<dbReference type="InterPro" id="IPR011013">
    <property type="entry name" value="Gal_mutarotase_sf_dom"/>
</dbReference>
<comment type="catalytic activity">
    <reaction evidence="1">
        <text>Hydrolysis of terminal, non-reducing alpha-D-mannose residues in alpha-D-mannosides.</text>
        <dbReference type="EC" id="3.2.1.24"/>
    </reaction>
</comment>
<dbReference type="FunFam" id="2.70.98.30:FF:000001">
    <property type="entry name" value="alpha-mannosidase 2C1 isoform X2"/>
    <property type="match status" value="1"/>
</dbReference>
<dbReference type="InterPro" id="IPR015341">
    <property type="entry name" value="Glyco_hydro_38_cen"/>
</dbReference>
<dbReference type="InterPro" id="IPR054723">
    <property type="entry name" value="Ams1-like_N"/>
</dbReference>
<evidence type="ECO:0000313" key="10">
    <source>
        <dbReference type="EMBL" id="CAG8400740.1"/>
    </source>
</evidence>
<dbReference type="OrthoDB" id="6730379at2759"/>
<proteinExistence type="inferred from homology"/>
<dbReference type="FunFam" id="1.20.1270.50:FF:000004">
    <property type="entry name" value="alpha-mannosidase 2C1 isoform X1"/>
    <property type="match status" value="1"/>
</dbReference>
<dbReference type="GO" id="GO:0006013">
    <property type="term" value="P:mannose metabolic process"/>
    <property type="evidence" value="ECO:0007669"/>
    <property type="project" value="InterPro"/>
</dbReference>
<dbReference type="EMBL" id="CAJVPD010000254">
    <property type="protein sequence ID" value="CAG8400740.1"/>
    <property type="molecule type" value="Genomic_DNA"/>
</dbReference>
<evidence type="ECO:0000256" key="7">
    <source>
        <dbReference type="ARBA" id="ARBA00054985"/>
    </source>
</evidence>
<accession>A0A9W4JI00</accession>
<dbReference type="Gene3D" id="2.70.98.30">
    <property type="entry name" value="Golgi alpha-mannosidase II, domain 4"/>
    <property type="match status" value="1"/>
</dbReference>
<sequence length="1189" mass="133201">MYISVLIASAIIQANEIEDAQIHNDKRLHPHHADHCLRIPPPHLGIPFSSSTLHSSPSATAISLFLSPGALYLEFLTLCISLPFHIYTPRLDSSDPIMGGEIPFRPAPPAIPQLAERPVGQRINKLYTDRLKQFTSEGQYESQNLISKYYEATNSDEEHVKLSVYSVPNLERPTFEDATSQEFKPTHIGASFGPSWSTHWFRIHLTVPEDMLRHEHLEFHWDANNEGLVWTEDGQPLQGLTGGGERTEFILPKEWLDGKTHTFYIEMACNGMFGNAPGGDSIQPPNPDKYFTLSTARITAVNLAARALFYDFWIIGDAAREFPGESWEAHEANVVANSMIDAFIAGDGSTESINEARKLAKKYLGSKVDSAEVYDTDTQPIVYAIGHCHIDTCWLWPWAETKRKVARSWSNQCDLMERYPEHRFACSQAQQFKWLKQYYPSVFDRVKRWVKKGNFQPIGGSWVEHDTNMPSGESLVRQFLYGQRFFEANFGKRSTTFWLPDTFGYSTQIPQICRLAGMPRFFTQKLSWNNINNFPHTTFQWVALDGSQVMCHMAPSETYTAEAHFGDVKRSVTQHKSLDTEKSSLLVFGKGDGGGGPTFGHLEKLRRCRGLSDQVGTLPRVKMGESVDDFFAKLEAKAASGTDFATWYGELYFELHRGTYTTQANNKRNNRKSEFLLREIELLATFATLQASAGGYQYPKKEIDQMWEGTLLCQFHDCLPGSSIEMCYDDSEKLYAEIFEIGTKLRRDALEALGITGRGAGGGLVALNTLPWPRSEIIRMPPGPPASPAPKYAIVDGATGVMQCRQADFRTTRAVTVSESKPGLFRLDNGKLRVDVENGVITSLYDADADREVVAKGRKAGQLVIFDDKPLYWQAWDVEVFHLESRKELPGGKTTILENDPHRVSVQTLTRISDKSWIKTTISLSASTSGEPSYVELESEVEWQETMKFLKVEFPVDIVNTEASYETQYGIIKRPTHYNTSWDMAKFEVCCHKWADLSENGYGVSILNDSKYGFATCGNLMRLSLLRAPKAPDAHADMGRHKIRYAILPHAGALDDRTVRAGFNFNNPLVVEKASPKALASNALFKALAVKGAPSLVLDVIKRGEDDADVSYDGVPTRPGKSVILRVYESLGGKARGSIETALPVKKAFKCNILEDDEHPGLDIESTDGGSVIKIELRAFEIATFRLQL</sequence>
<dbReference type="SUPFAM" id="SSF88713">
    <property type="entry name" value="Glycoside hydrolase/deacetylase"/>
    <property type="match status" value="1"/>
</dbReference>
<dbReference type="GO" id="GO:0046872">
    <property type="term" value="F:metal ion binding"/>
    <property type="evidence" value="ECO:0007669"/>
    <property type="project" value="UniProtKB-KW"/>
</dbReference>
<evidence type="ECO:0000313" key="11">
    <source>
        <dbReference type="Proteomes" id="UP001152592"/>
    </source>
</evidence>
<evidence type="ECO:0000256" key="1">
    <source>
        <dbReference type="ARBA" id="ARBA00000365"/>
    </source>
</evidence>
<dbReference type="FunFam" id="3.20.110.10:FF:000002">
    <property type="entry name" value="alpha-mannosidase 2C1 isoform X1"/>
    <property type="match status" value="1"/>
</dbReference>
<dbReference type="Pfam" id="PF09261">
    <property type="entry name" value="Alpha-mann_mid"/>
    <property type="match status" value="1"/>
</dbReference>
<dbReference type="InterPro" id="IPR041147">
    <property type="entry name" value="GH38_C"/>
</dbReference>
<evidence type="ECO:0000256" key="4">
    <source>
        <dbReference type="ARBA" id="ARBA00022723"/>
    </source>
</evidence>
<comment type="similarity">
    <text evidence="2">Belongs to the glycosyl hydrolase 38 family.</text>
</comment>